<accession>A0A7I8KNE0</accession>
<dbReference type="AlphaFoldDB" id="A0A7I8KNE0"/>
<name>A0A7I8KNE0_SPIIN</name>
<dbReference type="EMBL" id="LR746270">
    <property type="protein sequence ID" value="CAA7399131.1"/>
    <property type="molecule type" value="Genomic_DNA"/>
</dbReference>
<organism evidence="1 2">
    <name type="scientific">Spirodela intermedia</name>
    <name type="common">Intermediate duckweed</name>
    <dbReference type="NCBI Taxonomy" id="51605"/>
    <lineage>
        <taxon>Eukaryota</taxon>
        <taxon>Viridiplantae</taxon>
        <taxon>Streptophyta</taxon>
        <taxon>Embryophyta</taxon>
        <taxon>Tracheophyta</taxon>
        <taxon>Spermatophyta</taxon>
        <taxon>Magnoliopsida</taxon>
        <taxon>Liliopsida</taxon>
        <taxon>Araceae</taxon>
        <taxon>Lemnoideae</taxon>
        <taxon>Spirodela</taxon>
    </lineage>
</organism>
<evidence type="ECO:0000313" key="2">
    <source>
        <dbReference type="Proteomes" id="UP000663760"/>
    </source>
</evidence>
<evidence type="ECO:0000313" key="1">
    <source>
        <dbReference type="EMBL" id="CAA7399131.1"/>
    </source>
</evidence>
<proteinExistence type="predicted"/>
<reference evidence="1" key="1">
    <citation type="submission" date="2020-02" db="EMBL/GenBank/DDBJ databases">
        <authorList>
            <person name="Scholz U."/>
            <person name="Mascher M."/>
            <person name="Fiebig A."/>
        </authorList>
    </citation>
    <scope>NUCLEOTIDE SEQUENCE</scope>
</reference>
<dbReference type="Proteomes" id="UP000663760">
    <property type="component" value="Chromosome 7"/>
</dbReference>
<sequence>METNPLTIYLMSIKVYHLQLPSHKFFWTTRNGHHPLFRSTPSSRSHI</sequence>
<gene>
    <name evidence="1" type="ORF">SI8410_07009801</name>
</gene>
<keyword evidence="2" id="KW-1185">Reference proteome</keyword>
<protein>
    <submittedName>
        <fullName evidence="1">Uncharacterized protein</fullName>
    </submittedName>
</protein>